<dbReference type="Gene3D" id="3.30.160.660">
    <property type="match status" value="1"/>
</dbReference>
<dbReference type="PANTHER" id="PTHR37809">
    <property type="entry name" value="RIBOSOMAL PROTEIN S12 METHYLTHIOTRANSFERASE ACCESSORY FACTOR YCAO"/>
    <property type="match status" value="1"/>
</dbReference>
<proteinExistence type="predicted"/>
<dbReference type="RefSeq" id="WP_344814639.1">
    <property type="nucleotide sequence ID" value="NZ_BAAAYX010000030.1"/>
</dbReference>
<dbReference type="Pfam" id="PF02624">
    <property type="entry name" value="YcaO"/>
    <property type="match status" value="1"/>
</dbReference>
<comment type="caution">
    <text evidence="2">The sequence shown here is derived from an EMBL/GenBank/DDBJ whole genome shotgun (WGS) entry which is preliminary data.</text>
</comment>
<keyword evidence="3" id="KW-1185">Reference proteome</keyword>
<dbReference type="PANTHER" id="PTHR37809:SF1">
    <property type="entry name" value="RIBOSOMAL PROTEIN S12 METHYLTHIOTRANSFERASE ACCESSORY FACTOR YCAO"/>
    <property type="match status" value="1"/>
</dbReference>
<evidence type="ECO:0000313" key="2">
    <source>
        <dbReference type="EMBL" id="GAA3719237.1"/>
    </source>
</evidence>
<feature type="domain" description="YcaO" evidence="1">
    <location>
        <begin position="52"/>
        <end position="480"/>
    </location>
</feature>
<dbReference type="InterPro" id="IPR003776">
    <property type="entry name" value="YcaO-like_dom"/>
</dbReference>
<evidence type="ECO:0000259" key="1">
    <source>
        <dbReference type="PROSITE" id="PS51664"/>
    </source>
</evidence>
<name>A0ABP7EHE8_9ACTN</name>
<accession>A0ABP7EHE8</accession>
<sequence length="480" mass="51303">MNPTDVIEHYEAALSPVGQVVDFDISALDRVGIAVTSCSLLVDGHFAAQANGYGLDLESARVGGLGELAEGVVMGRAMTALLGAARRGSRRELVAAEGADRVVDPRRLGLPAGSAYDDDRTLTWVPTTRIRTGETVFVPADFVVSEPGELGTDEPLITAVTNGLGAGLDEARAVSHGIGEVLQRHTNGLRFRALDRLSPVIEESGLPSSVRALAAAMREVGVSPVFKHAATELGVCSTYVMGHDDDDSDPIRLTGCGEAAHPSAEVSLTRALLEFANSRARKAFFFGRQPLVRQLGPRAYWSAVAAASSPGEARAREALRRWADLPVATLRTETAPQTPRTVGYDQIVVPGLPDLSTQDRLEDHLLTSLDGTESAHDVLAVIATEGGVTAAKVLVTDLEVEILSYGRIGELGSRRALDDDLDLVRRQDAPSASHQHRVQLTADAEQRLGGPVYYSYATAERIVGDLYPLYREPPRHSVIV</sequence>
<dbReference type="EMBL" id="BAAAYX010000030">
    <property type="protein sequence ID" value="GAA3719237.1"/>
    <property type="molecule type" value="Genomic_DNA"/>
</dbReference>
<reference evidence="3" key="1">
    <citation type="journal article" date="2019" name="Int. J. Syst. Evol. Microbiol.">
        <title>The Global Catalogue of Microorganisms (GCM) 10K type strain sequencing project: providing services to taxonomists for standard genome sequencing and annotation.</title>
        <authorList>
            <consortium name="The Broad Institute Genomics Platform"/>
            <consortium name="The Broad Institute Genome Sequencing Center for Infectious Disease"/>
            <person name="Wu L."/>
            <person name="Ma J."/>
        </authorList>
    </citation>
    <scope>NUCLEOTIDE SEQUENCE [LARGE SCALE GENOMIC DNA]</scope>
    <source>
        <strain evidence="3">JCM 16548</strain>
    </source>
</reference>
<protein>
    <recommendedName>
        <fullName evidence="1">YcaO domain-containing protein</fullName>
    </recommendedName>
</protein>
<organism evidence="2 3">
    <name type="scientific">Microlunatus aurantiacus</name>
    <dbReference type="NCBI Taxonomy" id="446786"/>
    <lineage>
        <taxon>Bacteria</taxon>
        <taxon>Bacillati</taxon>
        <taxon>Actinomycetota</taxon>
        <taxon>Actinomycetes</taxon>
        <taxon>Propionibacteriales</taxon>
        <taxon>Propionibacteriaceae</taxon>
        <taxon>Microlunatus</taxon>
    </lineage>
</organism>
<dbReference type="Proteomes" id="UP001500051">
    <property type="component" value="Unassembled WGS sequence"/>
</dbReference>
<evidence type="ECO:0000313" key="3">
    <source>
        <dbReference type="Proteomes" id="UP001500051"/>
    </source>
</evidence>
<gene>
    <name evidence="2" type="ORF">GCM10022204_44250</name>
</gene>
<dbReference type="PROSITE" id="PS51664">
    <property type="entry name" value="YCAO"/>
    <property type="match status" value="1"/>
</dbReference>